<dbReference type="HOGENOM" id="CLU_146165_0_0_1"/>
<dbReference type="InParanoid" id="A0A0C9ZC82"/>
<gene>
    <name evidence="1" type="ORF">CY34DRAFT_96608</name>
</gene>
<dbReference type="Proteomes" id="UP000054485">
    <property type="component" value="Unassembled WGS sequence"/>
</dbReference>
<proteinExistence type="predicted"/>
<sequence length="143" mass="16278">MHAKWADLWSTSPRFQHIQHIDPSAIKCSFLKLTSSFSKRLTGLIIGLCTRHLPLNQHLFRLTKTDSPDCPHCPYIDETVPHYLFECPHYLAACQVMSQALGRKSTLLSHILTDPEAIVILVQYVNQTRRLKSTLGEISLPKT</sequence>
<reference evidence="2" key="2">
    <citation type="submission" date="2015-01" db="EMBL/GenBank/DDBJ databases">
        <title>Evolutionary Origins and Diversification of the Mycorrhizal Mutualists.</title>
        <authorList>
            <consortium name="DOE Joint Genome Institute"/>
            <consortium name="Mycorrhizal Genomics Consortium"/>
            <person name="Kohler A."/>
            <person name="Kuo A."/>
            <person name="Nagy L.G."/>
            <person name="Floudas D."/>
            <person name="Copeland A."/>
            <person name="Barry K.W."/>
            <person name="Cichocki N."/>
            <person name="Veneault-Fourrey C."/>
            <person name="LaButti K."/>
            <person name="Lindquist E.A."/>
            <person name="Lipzen A."/>
            <person name="Lundell T."/>
            <person name="Morin E."/>
            <person name="Murat C."/>
            <person name="Riley R."/>
            <person name="Ohm R."/>
            <person name="Sun H."/>
            <person name="Tunlid A."/>
            <person name="Henrissat B."/>
            <person name="Grigoriev I.V."/>
            <person name="Hibbett D.S."/>
            <person name="Martin F."/>
        </authorList>
    </citation>
    <scope>NUCLEOTIDE SEQUENCE [LARGE SCALE GENOMIC DNA]</scope>
    <source>
        <strain evidence="2">UH-Slu-Lm8-n1</strain>
    </source>
</reference>
<dbReference type="AlphaFoldDB" id="A0A0C9ZC82"/>
<dbReference type="OrthoDB" id="2671200at2759"/>
<reference evidence="1 2" key="1">
    <citation type="submission" date="2014-04" db="EMBL/GenBank/DDBJ databases">
        <authorList>
            <consortium name="DOE Joint Genome Institute"/>
            <person name="Kuo A."/>
            <person name="Ruytinx J."/>
            <person name="Rineau F."/>
            <person name="Colpaert J."/>
            <person name="Kohler A."/>
            <person name="Nagy L.G."/>
            <person name="Floudas D."/>
            <person name="Copeland A."/>
            <person name="Barry K.W."/>
            <person name="Cichocki N."/>
            <person name="Veneault-Fourrey C."/>
            <person name="LaButti K."/>
            <person name="Lindquist E.A."/>
            <person name="Lipzen A."/>
            <person name="Lundell T."/>
            <person name="Morin E."/>
            <person name="Murat C."/>
            <person name="Sun H."/>
            <person name="Tunlid A."/>
            <person name="Henrissat B."/>
            <person name="Grigoriev I.V."/>
            <person name="Hibbett D.S."/>
            <person name="Martin F."/>
            <person name="Nordberg H.P."/>
            <person name="Cantor M.N."/>
            <person name="Hua S.X."/>
        </authorList>
    </citation>
    <scope>NUCLEOTIDE SEQUENCE [LARGE SCALE GENOMIC DNA]</scope>
    <source>
        <strain evidence="1 2">UH-Slu-Lm8-n1</strain>
    </source>
</reference>
<organism evidence="1 2">
    <name type="scientific">Suillus luteus UH-Slu-Lm8-n1</name>
    <dbReference type="NCBI Taxonomy" id="930992"/>
    <lineage>
        <taxon>Eukaryota</taxon>
        <taxon>Fungi</taxon>
        <taxon>Dikarya</taxon>
        <taxon>Basidiomycota</taxon>
        <taxon>Agaricomycotina</taxon>
        <taxon>Agaricomycetes</taxon>
        <taxon>Agaricomycetidae</taxon>
        <taxon>Boletales</taxon>
        <taxon>Suillineae</taxon>
        <taxon>Suillaceae</taxon>
        <taxon>Suillus</taxon>
    </lineage>
</organism>
<evidence type="ECO:0000313" key="2">
    <source>
        <dbReference type="Proteomes" id="UP000054485"/>
    </source>
</evidence>
<protein>
    <recommendedName>
        <fullName evidence="3">Reverse transcriptase zinc-binding domain-containing protein</fullName>
    </recommendedName>
</protein>
<accession>A0A0C9ZC82</accession>
<evidence type="ECO:0008006" key="3">
    <source>
        <dbReference type="Google" id="ProtNLM"/>
    </source>
</evidence>
<keyword evidence="2" id="KW-1185">Reference proteome</keyword>
<name>A0A0C9ZC82_9AGAM</name>
<dbReference type="EMBL" id="KN835656">
    <property type="protein sequence ID" value="KIK35155.1"/>
    <property type="molecule type" value="Genomic_DNA"/>
</dbReference>
<evidence type="ECO:0000313" key="1">
    <source>
        <dbReference type="EMBL" id="KIK35155.1"/>
    </source>
</evidence>